<name>X1CL74_9ZZZZ</name>
<dbReference type="AlphaFoldDB" id="X1CL74"/>
<evidence type="ECO:0000313" key="1">
    <source>
        <dbReference type="EMBL" id="GAH08477.1"/>
    </source>
</evidence>
<proteinExistence type="predicted"/>
<gene>
    <name evidence="1" type="ORF">S01H4_51869</name>
</gene>
<reference evidence="1" key="1">
    <citation type="journal article" date="2014" name="Front. Microbiol.">
        <title>High frequency of phylogenetically diverse reductive dehalogenase-homologous genes in deep subseafloor sedimentary metagenomes.</title>
        <authorList>
            <person name="Kawai M."/>
            <person name="Futagami T."/>
            <person name="Toyoda A."/>
            <person name="Takaki Y."/>
            <person name="Nishi S."/>
            <person name="Hori S."/>
            <person name="Arai W."/>
            <person name="Tsubouchi T."/>
            <person name="Morono Y."/>
            <person name="Uchiyama I."/>
            <person name="Ito T."/>
            <person name="Fujiyama A."/>
            <person name="Inagaki F."/>
            <person name="Takami H."/>
        </authorList>
    </citation>
    <scope>NUCLEOTIDE SEQUENCE</scope>
    <source>
        <strain evidence="1">Expedition CK06-06</strain>
    </source>
</reference>
<protein>
    <submittedName>
        <fullName evidence="1">Uncharacterized protein</fullName>
    </submittedName>
</protein>
<dbReference type="EMBL" id="BART01029584">
    <property type="protein sequence ID" value="GAH08477.1"/>
    <property type="molecule type" value="Genomic_DNA"/>
</dbReference>
<organism evidence="1">
    <name type="scientific">marine sediment metagenome</name>
    <dbReference type="NCBI Taxonomy" id="412755"/>
    <lineage>
        <taxon>unclassified sequences</taxon>
        <taxon>metagenomes</taxon>
        <taxon>ecological metagenomes</taxon>
    </lineage>
</organism>
<comment type="caution">
    <text evidence="1">The sequence shown here is derived from an EMBL/GenBank/DDBJ whole genome shotgun (WGS) entry which is preliminary data.</text>
</comment>
<accession>X1CL74</accession>
<sequence length="114" mass="12920">MIFVYYCLNCDKRNLIKIVAETDKICPKCGGKIVKANVRGSVFHAGNKDYKKPLVSDSLAIHPSQITEHKKVFPDVEVTPEGQPVFTNYKQHQKYLDKAGFVKQPQKTKKVKNA</sequence>